<dbReference type="AlphaFoldDB" id="A0A2T0VZV6"/>
<evidence type="ECO:0000313" key="1">
    <source>
        <dbReference type="EMBL" id="PRY78102.1"/>
    </source>
</evidence>
<name>A0A2T0VZV6_9RHOB</name>
<dbReference type="Proteomes" id="UP000238007">
    <property type="component" value="Unassembled WGS sequence"/>
</dbReference>
<organism evidence="1 2">
    <name type="scientific">Yoonia maritima</name>
    <dbReference type="NCBI Taxonomy" id="1435347"/>
    <lineage>
        <taxon>Bacteria</taxon>
        <taxon>Pseudomonadati</taxon>
        <taxon>Pseudomonadota</taxon>
        <taxon>Alphaproteobacteria</taxon>
        <taxon>Rhodobacterales</taxon>
        <taxon>Paracoccaceae</taxon>
        <taxon>Yoonia</taxon>
    </lineage>
</organism>
<protein>
    <submittedName>
        <fullName evidence="1">Uncharacterized protein</fullName>
    </submittedName>
</protein>
<gene>
    <name evidence="1" type="ORF">CLV80_10464</name>
</gene>
<dbReference type="EMBL" id="PVTP01000004">
    <property type="protein sequence ID" value="PRY78102.1"/>
    <property type="molecule type" value="Genomic_DNA"/>
</dbReference>
<accession>A0A2T0VZV6</accession>
<evidence type="ECO:0000313" key="2">
    <source>
        <dbReference type="Proteomes" id="UP000238007"/>
    </source>
</evidence>
<dbReference type="RefSeq" id="WP_106356305.1">
    <property type="nucleotide sequence ID" value="NZ_PVTP01000004.1"/>
</dbReference>
<proteinExistence type="predicted"/>
<reference evidence="1 2" key="1">
    <citation type="submission" date="2018-03" db="EMBL/GenBank/DDBJ databases">
        <title>Genomic Encyclopedia of Archaeal and Bacterial Type Strains, Phase II (KMG-II): from individual species to whole genera.</title>
        <authorList>
            <person name="Goeker M."/>
        </authorList>
    </citation>
    <scope>NUCLEOTIDE SEQUENCE [LARGE SCALE GENOMIC DNA]</scope>
    <source>
        <strain evidence="1 2">DSM 101533</strain>
    </source>
</reference>
<keyword evidence="2" id="KW-1185">Reference proteome</keyword>
<sequence length="105" mass="11293">MNTANFAKVVLLAAASVSLSGCETSSKGGITDGGLDGGTLRDGLANIWIDPDGCQHWYIDDGIEGYMSPRLRRDGRPYCQEERGEIVLKDGSVMMVEQEPVPSDT</sequence>
<comment type="caution">
    <text evidence="1">The sequence shown here is derived from an EMBL/GenBank/DDBJ whole genome shotgun (WGS) entry which is preliminary data.</text>
</comment>
<dbReference type="OrthoDB" id="9782229at2"/>